<dbReference type="EMBL" id="ADJX01000002">
    <property type="protein sequence ID" value="OSL49929.1"/>
    <property type="molecule type" value="Genomic_DNA"/>
</dbReference>
<dbReference type="GO" id="GO:0051287">
    <property type="term" value="F:NAD binding"/>
    <property type="evidence" value="ECO:0007669"/>
    <property type="project" value="InterPro"/>
</dbReference>
<comment type="function">
    <text evidence="5">Catalyzes the NADPH-dependent reduction of glyoxylate and hydroxypyruvate into glycolate and glycerate, respectively.</text>
</comment>
<dbReference type="GO" id="GO:0030267">
    <property type="term" value="F:glyoxylate reductase (NADPH) activity"/>
    <property type="evidence" value="ECO:0007669"/>
    <property type="project" value="UniProtKB-UniRule"/>
</dbReference>
<keyword evidence="3 5" id="KW-0560">Oxidoreductase</keyword>
<dbReference type="Proteomes" id="UP000243401">
    <property type="component" value="Unassembled WGS sequence"/>
</dbReference>
<dbReference type="InterPro" id="IPR029753">
    <property type="entry name" value="D-isomer_DH_CS"/>
</dbReference>
<feature type="active site" evidence="5">
    <location>
        <position position="240"/>
    </location>
</feature>
<evidence type="ECO:0000256" key="2">
    <source>
        <dbReference type="ARBA" id="ARBA00022857"/>
    </source>
</evidence>
<evidence type="ECO:0000259" key="6">
    <source>
        <dbReference type="Pfam" id="PF02826"/>
    </source>
</evidence>
<comment type="catalytic activity">
    <reaction evidence="5">
        <text>glycolate + NADP(+) = glyoxylate + NADPH + H(+)</text>
        <dbReference type="Rhea" id="RHEA:10992"/>
        <dbReference type="ChEBI" id="CHEBI:15378"/>
        <dbReference type="ChEBI" id="CHEBI:29805"/>
        <dbReference type="ChEBI" id="CHEBI:36655"/>
        <dbReference type="ChEBI" id="CHEBI:57783"/>
        <dbReference type="ChEBI" id="CHEBI:58349"/>
        <dbReference type="EC" id="1.1.1.79"/>
    </reaction>
</comment>
<dbReference type="CDD" id="cd12164">
    <property type="entry name" value="GDH_like_2"/>
    <property type="match status" value="1"/>
</dbReference>
<dbReference type="Pfam" id="PF02826">
    <property type="entry name" value="2-Hacid_dh_C"/>
    <property type="match status" value="1"/>
</dbReference>
<dbReference type="InterPro" id="IPR023514">
    <property type="entry name" value="GhrA_Enterobacterales"/>
</dbReference>
<evidence type="ECO:0000256" key="4">
    <source>
        <dbReference type="ARBA" id="ARBA00023027"/>
    </source>
</evidence>
<dbReference type="PANTHER" id="PTHR43333">
    <property type="entry name" value="2-HACID_DH_C DOMAIN-CONTAINING PROTEIN"/>
    <property type="match status" value="1"/>
</dbReference>
<dbReference type="AlphaFoldDB" id="A0AAJ3P1P7"/>
<evidence type="ECO:0000313" key="8">
    <source>
        <dbReference type="Proteomes" id="UP000243401"/>
    </source>
</evidence>
<dbReference type="HAMAP" id="MF_01666">
    <property type="entry name" value="2_Hacid_dh_C_GhrA"/>
    <property type="match status" value="1"/>
</dbReference>
<proteinExistence type="inferred from homology"/>
<evidence type="ECO:0000313" key="7">
    <source>
        <dbReference type="EMBL" id="OSL49929.1"/>
    </source>
</evidence>
<gene>
    <name evidence="5" type="primary">ghrA</name>
    <name evidence="7" type="ORF">EATG_00802</name>
</gene>
<protein>
    <recommendedName>
        <fullName evidence="5">Glyoxylate/hydroxypyruvate reductase A</fullName>
        <ecNumber evidence="5">1.1.1.79</ecNumber>
        <ecNumber evidence="5">1.1.1.81</ecNumber>
    </recommendedName>
    <alternativeName>
        <fullName evidence="5">2-ketoacid reductase</fullName>
    </alternativeName>
</protein>
<dbReference type="FunFam" id="3.40.50.720:FF:000110">
    <property type="entry name" value="Glyoxylate/hydroxypyruvate reductase A"/>
    <property type="match status" value="1"/>
</dbReference>
<dbReference type="GO" id="GO:0016618">
    <property type="term" value="F:hydroxypyruvate reductase [NAD(P)H] activity"/>
    <property type="evidence" value="ECO:0007669"/>
    <property type="project" value="UniProtKB-UniRule"/>
</dbReference>
<dbReference type="GO" id="GO:0005829">
    <property type="term" value="C:cytosol"/>
    <property type="evidence" value="ECO:0007669"/>
    <property type="project" value="UniProtKB-ARBA"/>
</dbReference>
<dbReference type="PANTHER" id="PTHR43333:SF1">
    <property type="entry name" value="D-ISOMER SPECIFIC 2-HYDROXYACID DEHYDROGENASE NAD-BINDING DOMAIN-CONTAINING PROTEIN"/>
    <property type="match status" value="1"/>
</dbReference>
<evidence type="ECO:0000256" key="3">
    <source>
        <dbReference type="ARBA" id="ARBA00023002"/>
    </source>
</evidence>
<comment type="catalytic activity">
    <reaction evidence="5">
        <text>(R)-glycerate + NADP(+) = 3-hydroxypyruvate + NADPH + H(+)</text>
        <dbReference type="Rhea" id="RHEA:18657"/>
        <dbReference type="ChEBI" id="CHEBI:15378"/>
        <dbReference type="ChEBI" id="CHEBI:16659"/>
        <dbReference type="ChEBI" id="CHEBI:17180"/>
        <dbReference type="ChEBI" id="CHEBI:57783"/>
        <dbReference type="ChEBI" id="CHEBI:58349"/>
        <dbReference type="EC" id="1.1.1.81"/>
    </reaction>
</comment>
<reference evidence="7 8" key="1">
    <citation type="submission" date="2010-04" db="EMBL/GenBank/DDBJ databases">
        <title>The Genome Sequence of Escherichia coli H605.</title>
        <authorList>
            <consortium name="The Broad Institute Genome Sequencing Platform"/>
            <consortium name="The Broad Institute Genome Sequencing Center for Infectious Disease"/>
            <person name="Feldgarden M."/>
            <person name="Gordon D.M."/>
            <person name="Johnson J.R."/>
            <person name="Johnston B.D."/>
            <person name="Young S."/>
            <person name="Zeng Q."/>
            <person name="Koehrsen M."/>
            <person name="Alvarado L."/>
            <person name="Berlin A.M."/>
            <person name="Borenstein D."/>
            <person name="Chapman S.B."/>
            <person name="Chen Z."/>
            <person name="Engels R."/>
            <person name="Freedman E."/>
            <person name="Gellesch M."/>
            <person name="Goldberg J."/>
            <person name="Griggs A."/>
            <person name="Gujja S."/>
            <person name="Heilman E.R."/>
            <person name="Heiman D.I."/>
            <person name="Hepburn T.A."/>
            <person name="Howarth C."/>
            <person name="Jen D."/>
            <person name="Larson L."/>
            <person name="Mehta T."/>
            <person name="Park D."/>
            <person name="Pearson M."/>
            <person name="Richards J."/>
            <person name="Roberts A."/>
            <person name="Saif S."/>
            <person name="Shea T.D."/>
            <person name="Shenoy N."/>
            <person name="Sisk P."/>
            <person name="Stolte C."/>
            <person name="Sykes S.N."/>
            <person name="Walk T."/>
            <person name="White J."/>
            <person name="Yandava C."/>
            <person name="Haas B."/>
            <person name="Henn M.R."/>
            <person name="Nusbaum C."/>
            <person name="Birren B."/>
        </authorList>
    </citation>
    <scope>NUCLEOTIDE SEQUENCE [LARGE SCALE GENOMIC DNA]</scope>
    <source>
        <strain evidence="7 8">H605</strain>
    </source>
</reference>
<feature type="active site" description="Proton donor" evidence="5">
    <location>
        <position position="288"/>
    </location>
</feature>
<sequence length="325" mass="36459">MRVNSAQPLSGVSMDIIFYHPVFDTAWWIDALGKAIPQARVRAWKTGDNHPADYALVWHPPVEMLAGRDLKAVFALGAGVDSILSKLQTYPEMLKPSIPLFRLEDTGMGEQMQEYAVSQVLHWFRRFDDYRAQQNASLWQPLPEYQREDFTIGILGAGVLGSKVAQSLQTWRFPLRCWSRSHKSWPGVQSFAGTEELGKFLSQCRVLINLLPNTPETVGIINQQLLEKLPDGAYLLNLARGVHVVEDDLLAALDSGKVKAAMLDVFNREPLPPESPLWQHPRVTITPHVAAITRPVEAVEYIARAITQLEKGKTVSGQVDRVRGY</sequence>
<keyword evidence="2 5" id="KW-0521">NADP</keyword>
<dbReference type="InterPro" id="IPR006140">
    <property type="entry name" value="D-isomer_DH_NAD-bd"/>
</dbReference>
<comment type="caution">
    <text evidence="7">The sequence shown here is derived from an EMBL/GenBank/DDBJ whole genome shotgun (WGS) entry which is preliminary data.</text>
</comment>
<organism evidence="7 8">
    <name type="scientific">Escherichia coli H605</name>
    <dbReference type="NCBI Taxonomy" id="656410"/>
    <lineage>
        <taxon>Bacteria</taxon>
        <taxon>Pseudomonadati</taxon>
        <taxon>Pseudomonadota</taxon>
        <taxon>Gammaproteobacteria</taxon>
        <taxon>Enterobacterales</taxon>
        <taxon>Enterobacteriaceae</taxon>
        <taxon>Escherichia</taxon>
    </lineage>
</organism>
<dbReference type="PROSITE" id="PS00671">
    <property type="entry name" value="D_2_HYDROXYACID_DH_3"/>
    <property type="match status" value="1"/>
</dbReference>
<evidence type="ECO:0000256" key="5">
    <source>
        <dbReference type="HAMAP-Rule" id="MF_01666"/>
    </source>
</evidence>
<keyword evidence="4 5" id="KW-0520">NAD</keyword>
<dbReference type="Gene3D" id="3.40.50.720">
    <property type="entry name" value="NAD(P)-binding Rossmann-like Domain"/>
    <property type="match status" value="2"/>
</dbReference>
<dbReference type="InterPro" id="IPR036291">
    <property type="entry name" value="NAD(P)-bd_dom_sf"/>
</dbReference>
<keyword evidence="1 5" id="KW-0963">Cytoplasm</keyword>
<comment type="catalytic activity">
    <reaction evidence="5">
        <text>(R)-glycerate + NAD(+) = 3-hydroxypyruvate + NADH + H(+)</text>
        <dbReference type="Rhea" id="RHEA:17905"/>
        <dbReference type="ChEBI" id="CHEBI:15378"/>
        <dbReference type="ChEBI" id="CHEBI:16659"/>
        <dbReference type="ChEBI" id="CHEBI:17180"/>
        <dbReference type="ChEBI" id="CHEBI:57540"/>
        <dbReference type="ChEBI" id="CHEBI:57945"/>
        <dbReference type="EC" id="1.1.1.81"/>
    </reaction>
</comment>
<dbReference type="EC" id="1.1.1.79" evidence="5"/>
<comment type="similarity">
    <text evidence="5">Belongs to the D-isomer specific 2-hydroxyacid dehydrogenase family. GhrA subfamily.</text>
</comment>
<name>A0AAJ3P1P7_ECOLX</name>
<feature type="domain" description="D-isomer specific 2-hydroxyacid dehydrogenase NAD-binding" evidence="6">
    <location>
        <begin position="118"/>
        <end position="290"/>
    </location>
</feature>
<comment type="subcellular location">
    <subcellularLocation>
        <location evidence="5">Cytoplasm</location>
    </subcellularLocation>
</comment>
<dbReference type="NCBIfam" id="NF012013">
    <property type="entry name" value="PRK15469.1"/>
    <property type="match status" value="1"/>
</dbReference>
<dbReference type="EC" id="1.1.1.81" evidence="5"/>
<accession>A0AAJ3P1P7</accession>
<dbReference type="SUPFAM" id="SSF51735">
    <property type="entry name" value="NAD(P)-binding Rossmann-fold domains"/>
    <property type="match status" value="1"/>
</dbReference>
<evidence type="ECO:0000256" key="1">
    <source>
        <dbReference type="ARBA" id="ARBA00022490"/>
    </source>
</evidence>